<keyword evidence="9" id="KW-0067">ATP-binding</keyword>
<dbReference type="GO" id="GO:0034085">
    <property type="term" value="P:establishment of sister chromatid cohesion"/>
    <property type="evidence" value="ECO:0007669"/>
    <property type="project" value="TreeGrafter"/>
</dbReference>
<evidence type="ECO:0000256" key="12">
    <source>
        <dbReference type="ARBA" id="ARBA00023235"/>
    </source>
</evidence>
<evidence type="ECO:0000313" key="22">
    <source>
        <dbReference type="Proteomes" id="UP000192356"/>
    </source>
</evidence>
<dbReference type="InterPro" id="IPR014013">
    <property type="entry name" value="Helic_SF1/SF2_ATP-bd_DinG/Rad3"/>
</dbReference>
<keyword evidence="8" id="KW-0347">Helicase</keyword>
<keyword evidence="5" id="KW-0479">Metal-binding</keyword>
<dbReference type="Gene3D" id="3.40.50.300">
    <property type="entry name" value="P-loop containing nucleotide triphosphate hydrolases"/>
    <property type="match status" value="2"/>
</dbReference>
<dbReference type="VEuPathDB" id="MicrosporidiaDB:HERIO_1301"/>
<evidence type="ECO:0000256" key="2">
    <source>
        <dbReference type="ARBA" id="ARBA00008435"/>
    </source>
</evidence>
<evidence type="ECO:0000256" key="6">
    <source>
        <dbReference type="ARBA" id="ARBA00022741"/>
    </source>
</evidence>
<dbReference type="GO" id="GO:0051536">
    <property type="term" value="F:iron-sulfur cluster binding"/>
    <property type="evidence" value="ECO:0007669"/>
    <property type="project" value="UniProtKB-KW"/>
</dbReference>
<dbReference type="PANTHER" id="PTHR11472:SF41">
    <property type="entry name" value="ATP-DEPENDENT DNA HELICASE DDX11-RELATED"/>
    <property type="match status" value="1"/>
</dbReference>
<proteinExistence type="inferred from homology"/>
<dbReference type="AlphaFoldDB" id="A0A1X0QAN7"/>
<comment type="cofactor">
    <cofactor evidence="1">
        <name>[4Fe-4S] cluster</name>
        <dbReference type="ChEBI" id="CHEBI:49883"/>
    </cofactor>
</comment>
<evidence type="ECO:0000256" key="3">
    <source>
        <dbReference type="ARBA" id="ARBA00016387"/>
    </source>
</evidence>
<dbReference type="InterPro" id="IPR006554">
    <property type="entry name" value="Helicase-like_DEXD_c2"/>
</dbReference>
<dbReference type="InterPro" id="IPR014001">
    <property type="entry name" value="Helicase_ATP-bd"/>
</dbReference>
<dbReference type="GO" id="GO:0016818">
    <property type="term" value="F:hydrolase activity, acting on acid anhydrides, in phosphorus-containing anhydrides"/>
    <property type="evidence" value="ECO:0007669"/>
    <property type="project" value="InterPro"/>
</dbReference>
<dbReference type="EMBL" id="LVKB01000061">
    <property type="protein sequence ID" value="ORD96792.1"/>
    <property type="molecule type" value="Genomic_DNA"/>
</dbReference>
<evidence type="ECO:0000259" key="20">
    <source>
        <dbReference type="PROSITE" id="PS51193"/>
    </source>
</evidence>
<keyword evidence="11" id="KW-0411">Iron-sulfur</keyword>
<dbReference type="PROSITE" id="PS51193">
    <property type="entry name" value="HELICASE_ATP_BIND_2"/>
    <property type="match status" value="1"/>
</dbReference>
<organism evidence="21 22">
    <name type="scientific">Hepatospora eriocheir</name>
    <dbReference type="NCBI Taxonomy" id="1081669"/>
    <lineage>
        <taxon>Eukaryota</taxon>
        <taxon>Fungi</taxon>
        <taxon>Fungi incertae sedis</taxon>
        <taxon>Microsporidia</taxon>
        <taxon>Hepatosporidae</taxon>
        <taxon>Hepatospora</taxon>
    </lineage>
</organism>
<reference evidence="21 22" key="1">
    <citation type="journal article" date="2017" name="Environ. Microbiol.">
        <title>Decay of the glycolytic pathway and adaptation to intranuclear parasitism within Enterocytozoonidae microsporidia.</title>
        <authorList>
            <person name="Wiredu Boakye D."/>
            <person name="Jaroenlak P."/>
            <person name="Prachumwat A."/>
            <person name="Williams T.A."/>
            <person name="Bateman K.S."/>
            <person name="Itsathitphaisarn O."/>
            <person name="Sritunyalucksana K."/>
            <person name="Paszkiewicz K.H."/>
            <person name="Moore K.A."/>
            <person name="Stentiford G.D."/>
            <person name="Williams B.A."/>
        </authorList>
    </citation>
    <scope>NUCLEOTIDE SEQUENCE [LARGE SCALE GENOMIC DNA]</scope>
    <source>
        <strain evidence="21 22">GB1</strain>
    </source>
</reference>
<evidence type="ECO:0000256" key="14">
    <source>
        <dbReference type="ARBA" id="ARBA00029709"/>
    </source>
</evidence>
<keyword evidence="6" id="KW-0547">Nucleotide-binding</keyword>
<keyword evidence="13" id="KW-0131">Cell cycle</keyword>
<evidence type="ECO:0000256" key="17">
    <source>
        <dbReference type="ARBA" id="ARBA00045008"/>
    </source>
</evidence>
<dbReference type="Gene3D" id="1.10.275.30">
    <property type="match status" value="1"/>
</dbReference>
<dbReference type="GO" id="GO:0046872">
    <property type="term" value="F:metal ion binding"/>
    <property type="evidence" value="ECO:0007669"/>
    <property type="project" value="UniProtKB-KW"/>
</dbReference>
<accession>A0A1X0QAN7</accession>
<dbReference type="OrthoDB" id="267079at2759"/>
<keyword evidence="7" id="KW-0378">Hydrolase</keyword>
<comment type="similarity">
    <text evidence="2">Belongs to the DEAD box helicase family. DEAH subfamily. DDX11/CHL1 sub-subfamily.</text>
</comment>
<dbReference type="SMART" id="SM00487">
    <property type="entry name" value="DEXDc"/>
    <property type="match status" value="1"/>
</dbReference>
<dbReference type="GO" id="GO:0005634">
    <property type="term" value="C:nucleus"/>
    <property type="evidence" value="ECO:0007669"/>
    <property type="project" value="TreeGrafter"/>
</dbReference>
<comment type="catalytic activity">
    <reaction evidence="19">
        <text>ATP + H2O = ADP + phosphate + H(+)</text>
        <dbReference type="Rhea" id="RHEA:13065"/>
        <dbReference type="ChEBI" id="CHEBI:15377"/>
        <dbReference type="ChEBI" id="CHEBI:15378"/>
        <dbReference type="ChEBI" id="CHEBI:30616"/>
        <dbReference type="ChEBI" id="CHEBI:43474"/>
        <dbReference type="ChEBI" id="CHEBI:456216"/>
        <dbReference type="EC" id="5.6.2.3"/>
    </reaction>
</comment>
<evidence type="ECO:0000256" key="7">
    <source>
        <dbReference type="ARBA" id="ARBA00022801"/>
    </source>
</evidence>
<dbReference type="InterPro" id="IPR045028">
    <property type="entry name" value="DinG/Rad3-like"/>
</dbReference>
<dbReference type="SMART" id="SM00491">
    <property type="entry name" value="HELICc2"/>
    <property type="match status" value="1"/>
</dbReference>
<evidence type="ECO:0000256" key="16">
    <source>
        <dbReference type="ARBA" id="ARBA00044998"/>
    </source>
</evidence>
<dbReference type="Proteomes" id="UP000192356">
    <property type="component" value="Unassembled WGS sequence"/>
</dbReference>
<keyword evidence="12" id="KW-0413">Isomerase</keyword>
<dbReference type="GO" id="GO:0005524">
    <property type="term" value="F:ATP binding"/>
    <property type="evidence" value="ECO:0007669"/>
    <property type="project" value="UniProtKB-KW"/>
</dbReference>
<dbReference type="InterPro" id="IPR010614">
    <property type="entry name" value="RAD3-like_helicase_DEAD"/>
</dbReference>
<keyword evidence="10" id="KW-0408">Iron</keyword>
<dbReference type="SUPFAM" id="SSF52540">
    <property type="entry name" value="P-loop containing nucleoside triphosphate hydrolases"/>
    <property type="match status" value="1"/>
</dbReference>
<evidence type="ECO:0000256" key="13">
    <source>
        <dbReference type="ARBA" id="ARBA00023306"/>
    </source>
</evidence>
<evidence type="ECO:0000256" key="18">
    <source>
        <dbReference type="ARBA" id="ARBA00045702"/>
    </source>
</evidence>
<dbReference type="VEuPathDB" id="MicrosporidiaDB:A0H76_2980"/>
<dbReference type="GO" id="GO:0043139">
    <property type="term" value="F:5'-3' DNA helicase activity"/>
    <property type="evidence" value="ECO:0007669"/>
    <property type="project" value="UniProtKB-EC"/>
</dbReference>
<dbReference type="PANTHER" id="PTHR11472">
    <property type="entry name" value="DNA REPAIR DEAD HELICASE RAD3/XP-D SUBFAMILY MEMBER"/>
    <property type="match status" value="1"/>
</dbReference>
<evidence type="ECO:0000256" key="10">
    <source>
        <dbReference type="ARBA" id="ARBA00023004"/>
    </source>
</evidence>
<dbReference type="EC" id="5.6.2.3" evidence="15"/>
<evidence type="ECO:0000256" key="11">
    <source>
        <dbReference type="ARBA" id="ARBA00023014"/>
    </source>
</evidence>
<protein>
    <recommendedName>
        <fullName evidence="4">ATP-dependent DNA helicase CHL1</fullName>
        <ecNumber evidence="15">5.6.2.3</ecNumber>
    </recommendedName>
    <alternativeName>
        <fullName evidence="3">ATP-dependent DNA helicase chl1</fullName>
    </alternativeName>
    <alternativeName>
        <fullName evidence="14">Chromosome loss protein 1</fullName>
    </alternativeName>
    <alternativeName>
        <fullName evidence="16 17">DNA 5'-3' helicase CHL1</fullName>
    </alternativeName>
</protein>
<keyword evidence="22" id="KW-1185">Reference proteome</keyword>
<evidence type="ECO:0000256" key="9">
    <source>
        <dbReference type="ARBA" id="ARBA00022840"/>
    </source>
</evidence>
<evidence type="ECO:0000256" key="8">
    <source>
        <dbReference type="ARBA" id="ARBA00022806"/>
    </source>
</evidence>
<dbReference type="GO" id="GO:0006139">
    <property type="term" value="P:nucleobase-containing compound metabolic process"/>
    <property type="evidence" value="ECO:0007669"/>
    <property type="project" value="InterPro"/>
</dbReference>
<dbReference type="InterPro" id="IPR027417">
    <property type="entry name" value="P-loop_NTPase"/>
</dbReference>
<dbReference type="Pfam" id="PF13307">
    <property type="entry name" value="Helicase_C_2"/>
    <property type="match status" value="1"/>
</dbReference>
<dbReference type="InterPro" id="IPR006555">
    <property type="entry name" value="ATP-dep_Helicase_C"/>
</dbReference>
<evidence type="ECO:0000256" key="19">
    <source>
        <dbReference type="ARBA" id="ARBA00048954"/>
    </source>
</evidence>
<evidence type="ECO:0000256" key="4">
    <source>
        <dbReference type="ARBA" id="ARBA00017386"/>
    </source>
</evidence>
<evidence type="ECO:0000256" key="1">
    <source>
        <dbReference type="ARBA" id="ARBA00001966"/>
    </source>
</evidence>
<dbReference type="GO" id="GO:0003677">
    <property type="term" value="F:DNA binding"/>
    <property type="evidence" value="ECO:0007669"/>
    <property type="project" value="InterPro"/>
</dbReference>
<dbReference type="Pfam" id="PF06733">
    <property type="entry name" value="DEAD_2"/>
    <property type="match status" value="1"/>
</dbReference>
<name>A0A1X0QAN7_9MICR</name>
<comment type="function">
    <text evidence="18">ATP-dependent DNA helicase important for chromosome transmission and normal cell cycle progression in G(2)/M. May have a role in changing DNA topology to allow the loading of proteins involved in maintaining sister chromatid cohesion in the vicinity of the centromeres. Has a specific role in chromosome segregation during meiosis II.</text>
</comment>
<evidence type="ECO:0000256" key="15">
    <source>
        <dbReference type="ARBA" id="ARBA00044969"/>
    </source>
</evidence>
<dbReference type="SMART" id="SM00488">
    <property type="entry name" value="DEXDc2"/>
    <property type="match status" value="1"/>
</dbReference>
<gene>
    <name evidence="21" type="primary">CHL1</name>
    <name evidence="21" type="ORF">HERIO_1301</name>
</gene>
<feature type="domain" description="Helicase ATP-binding" evidence="20">
    <location>
        <begin position="1"/>
        <end position="256"/>
    </location>
</feature>
<comment type="caution">
    <text evidence="21">The sequence shown here is derived from an EMBL/GenBank/DDBJ whole genome shotgun (WGS) entry which is preliminary data.</text>
</comment>
<sequence>MNYFNRELYDVQKSFIKDGIETIKSNEIGIFSSPTGTGKTISLLSVAFNFLNESDDDLFNFICGRSQTKIYYCSRTHSQLNQVLEEFKKASVNFKTVILGSRKVYCINKINKLNIDIEQLNEKCRDLIKNEKCDYYKNSYYSNKTLTVEEIKIEGLKDHFCPYYSSKSKADECELVLLPYNLIFTKEGRDSLQVDLTDKILIVDEAHNIYDVVIQLNTVEIKYTDLKKIIYSKFLNKEIIEIINKLLSMKSDKESYLNIIEFIKKAKLMQYDLLDIDQYLKDNKVAQRNDNTAIFTFSKFLKLLIWSDDKAIVLFDNQRIKFTPLNAKMYFKEINKCKSIIFAGGTMEPTSQFDGLFDKKLNYFSYESVNKNILPIILSETSLGKKVQLTFESRERIFSEVISTVITLANLVKRGGVIIFVPSKFYLELFKKLNLTELSKRRIYYEDNFNISYFNTLPEVLVAVMGGKLSEGINFSDDMCRLLIIVGIPYPLKTIEYEQRSKEDKNYGINCAMRLVNQALGRAVRHKNDYSAMVLFDQRYTKLIQNISPWINKNIKMSKFIDTLKEISIFLNKNFIYFS</sequence>
<evidence type="ECO:0000256" key="5">
    <source>
        <dbReference type="ARBA" id="ARBA00022723"/>
    </source>
</evidence>
<evidence type="ECO:0000313" key="21">
    <source>
        <dbReference type="EMBL" id="ORD96792.1"/>
    </source>
</evidence>